<dbReference type="InterPro" id="IPR031349">
    <property type="entry name" value="Tfb6"/>
</dbReference>
<dbReference type="OrthoDB" id="5420410at2759"/>
<evidence type="ECO:0000256" key="1">
    <source>
        <dbReference type="SAM" id="MobiDB-lite"/>
    </source>
</evidence>
<dbReference type="Proteomes" id="UP000028524">
    <property type="component" value="Unassembled WGS sequence"/>
</dbReference>
<gene>
    <name evidence="2" type="ORF">S40285_07294</name>
</gene>
<reference evidence="2 3" key="1">
    <citation type="journal article" date="2014" name="BMC Genomics">
        <title>Comparative genome sequencing reveals chemotype-specific gene clusters in the toxigenic black mold Stachybotrys.</title>
        <authorList>
            <person name="Semeiks J."/>
            <person name="Borek D."/>
            <person name="Otwinowski Z."/>
            <person name="Grishin N.V."/>
        </authorList>
    </citation>
    <scope>NUCLEOTIDE SEQUENCE [LARGE SCALE GENOMIC DNA]</scope>
    <source>
        <strain evidence="2 3">IBT 40285</strain>
    </source>
</reference>
<evidence type="ECO:0000313" key="3">
    <source>
        <dbReference type="Proteomes" id="UP000028524"/>
    </source>
</evidence>
<dbReference type="FunCoup" id="A0A084QT61">
    <property type="interactions" value="24"/>
</dbReference>
<evidence type="ECO:0000313" key="2">
    <source>
        <dbReference type="EMBL" id="KFA67146.1"/>
    </source>
</evidence>
<dbReference type="AlphaFoldDB" id="A0A084QT61"/>
<protein>
    <recommendedName>
        <fullName evidence="4">Meiotic recombination protein DMC1</fullName>
    </recommendedName>
</protein>
<feature type="compositionally biased region" description="Polar residues" evidence="1">
    <location>
        <begin position="24"/>
        <end position="48"/>
    </location>
</feature>
<proteinExistence type="predicted"/>
<feature type="region of interest" description="Disordered" evidence="1">
    <location>
        <begin position="24"/>
        <end position="88"/>
    </location>
</feature>
<feature type="compositionally biased region" description="Low complexity" evidence="1">
    <location>
        <begin position="58"/>
        <end position="67"/>
    </location>
</feature>
<evidence type="ECO:0008006" key="4">
    <source>
        <dbReference type="Google" id="ProtNLM"/>
    </source>
</evidence>
<feature type="compositionally biased region" description="Acidic residues" evidence="1">
    <location>
        <begin position="238"/>
        <end position="258"/>
    </location>
</feature>
<dbReference type="STRING" id="1283841.A0A084QT61"/>
<accession>A0A084QT61</accession>
<dbReference type="PANTHER" id="PTHR37781">
    <property type="entry name" value="TFIIH COMPLEX SUBUNIT"/>
    <property type="match status" value="1"/>
</dbReference>
<dbReference type="InParanoid" id="A0A084QT61"/>
<dbReference type="OMA" id="TTDMVRC"/>
<dbReference type="HOGENOM" id="CLU_062681_0_0_1"/>
<dbReference type="PANTHER" id="PTHR37781:SF1">
    <property type="entry name" value="ADR380WP"/>
    <property type="match status" value="1"/>
</dbReference>
<organism evidence="2 3">
    <name type="scientific">Stachybotrys chlorohalonatus (strain IBT 40285)</name>
    <dbReference type="NCBI Taxonomy" id="1283841"/>
    <lineage>
        <taxon>Eukaryota</taxon>
        <taxon>Fungi</taxon>
        <taxon>Dikarya</taxon>
        <taxon>Ascomycota</taxon>
        <taxon>Pezizomycotina</taxon>
        <taxon>Sordariomycetes</taxon>
        <taxon>Hypocreomycetidae</taxon>
        <taxon>Hypocreales</taxon>
        <taxon>Stachybotryaceae</taxon>
        <taxon>Stachybotrys</taxon>
    </lineage>
</organism>
<name>A0A084QT61_STAC4</name>
<dbReference type="Pfam" id="PF17110">
    <property type="entry name" value="TFB6"/>
    <property type="match status" value="1"/>
</dbReference>
<sequence>MGNWNTTIANGRMTHTQASTTFPFAQNSSTDQQSNHIMQQNSSTSSNAGGFIPPTSLPSPALSSTSSRQASNLPHPRGRSLQPGSNKEELVRRYVEERLLYASRRYVKKFGNPDPADEVVGYRTFGEVCRDLDAIINVLWLSGTPGLQIPFLLKLASDFTQYVRSFPPSARASFELLHKLDHCFASLLLGADIDTREPLPGFENGLRAGMTVTDMVRCRSLVEQSRVLMVEVLSGGTGDEDDSGDEQDTTQEDTETDTADTAPPRATWDIDEERLHLDAARIYEQTIVQLGTRLDDPL</sequence>
<feature type="region of interest" description="Disordered" evidence="1">
    <location>
        <begin position="234"/>
        <end position="270"/>
    </location>
</feature>
<keyword evidence="3" id="KW-1185">Reference proteome</keyword>
<dbReference type="EMBL" id="KL660245">
    <property type="protein sequence ID" value="KFA67146.1"/>
    <property type="molecule type" value="Genomic_DNA"/>
</dbReference>
<dbReference type="GO" id="GO:0005675">
    <property type="term" value="C:transcription factor TFIIH holo complex"/>
    <property type="evidence" value="ECO:0007669"/>
    <property type="project" value="TreeGrafter"/>
</dbReference>